<dbReference type="Gene3D" id="2.40.10.120">
    <property type="match status" value="1"/>
</dbReference>
<dbReference type="KEGG" id="csl:COCSUDRAFT_40341"/>
<proteinExistence type="predicted"/>
<evidence type="ECO:0000313" key="2">
    <source>
        <dbReference type="EMBL" id="EIE26213.1"/>
    </source>
</evidence>
<dbReference type="eggNOG" id="ENOG502SP7G">
    <property type="taxonomic scope" value="Eukaryota"/>
</dbReference>
<evidence type="ECO:0008006" key="4">
    <source>
        <dbReference type="Google" id="ProtNLM"/>
    </source>
</evidence>
<organism evidence="2 3">
    <name type="scientific">Coccomyxa subellipsoidea (strain C-169)</name>
    <name type="common">Green microalga</name>
    <dbReference type="NCBI Taxonomy" id="574566"/>
    <lineage>
        <taxon>Eukaryota</taxon>
        <taxon>Viridiplantae</taxon>
        <taxon>Chlorophyta</taxon>
        <taxon>core chlorophytes</taxon>
        <taxon>Trebouxiophyceae</taxon>
        <taxon>Trebouxiophyceae incertae sedis</taxon>
        <taxon>Coccomyxaceae</taxon>
        <taxon>Coccomyxa</taxon>
        <taxon>Coccomyxa subellipsoidea</taxon>
    </lineage>
</organism>
<dbReference type="Proteomes" id="UP000007264">
    <property type="component" value="Unassembled WGS sequence"/>
</dbReference>
<accession>I0Z6E4</accession>
<sequence>MYWNALQMAQQQLDRLWEELQRVEQKLEEQEAKIEAATKAKELPELIVLIEKKRDRLVEEEKDLRQQLSALQAQLAGVAGGRSWFLSPANRRLAKASVFYLLDDNNTGVGVGVFFSETRAVTADHNLLDRHSIGSGVEAIIPAHREQLRLTVRARFPDDDFAILEAARSHAFIPPFEEPPQVVEEEEVEGEDVVLTGYRIGLEGNAPHFSRRLGFTKASSIAFSAHRRHLFYQCPTYAMDSGAALLLKDGRLIGIHQEAVNALRERLAREKTIKGRLTAAEESIDQIVSGGLAQGGCALLSHVFINA</sequence>
<feature type="coiled-coil region" evidence="1">
    <location>
        <begin position="6"/>
        <end position="74"/>
    </location>
</feature>
<comment type="caution">
    <text evidence="2">The sequence shown here is derived from an EMBL/GenBank/DDBJ whole genome shotgun (WGS) entry which is preliminary data.</text>
</comment>
<dbReference type="EMBL" id="AGSI01000003">
    <property type="protein sequence ID" value="EIE26213.1"/>
    <property type="molecule type" value="Genomic_DNA"/>
</dbReference>
<dbReference type="InterPro" id="IPR009003">
    <property type="entry name" value="Peptidase_S1_PA"/>
</dbReference>
<gene>
    <name evidence="2" type="ORF">COCSUDRAFT_40341</name>
</gene>
<dbReference type="RefSeq" id="XP_005650757.1">
    <property type="nucleotide sequence ID" value="XM_005650700.1"/>
</dbReference>
<dbReference type="GeneID" id="17044217"/>
<evidence type="ECO:0000256" key="1">
    <source>
        <dbReference type="SAM" id="Coils"/>
    </source>
</evidence>
<evidence type="ECO:0000313" key="3">
    <source>
        <dbReference type="Proteomes" id="UP000007264"/>
    </source>
</evidence>
<protein>
    <recommendedName>
        <fullName evidence="4">Trypsin-like serine protease</fullName>
    </recommendedName>
</protein>
<dbReference type="OrthoDB" id="125026at2759"/>
<name>I0Z6E4_COCSC</name>
<dbReference type="Pfam" id="PF13365">
    <property type="entry name" value="Trypsin_2"/>
    <property type="match status" value="1"/>
</dbReference>
<keyword evidence="3" id="KW-1185">Reference proteome</keyword>
<dbReference type="AlphaFoldDB" id="I0Z6E4"/>
<dbReference type="SUPFAM" id="SSF50494">
    <property type="entry name" value="Trypsin-like serine proteases"/>
    <property type="match status" value="1"/>
</dbReference>
<keyword evidence="1" id="KW-0175">Coiled coil</keyword>
<reference evidence="2 3" key="1">
    <citation type="journal article" date="2012" name="Genome Biol.">
        <title>The genome of the polar eukaryotic microalga coccomyxa subellipsoidea reveals traits of cold adaptation.</title>
        <authorList>
            <person name="Blanc G."/>
            <person name="Agarkova I."/>
            <person name="Grimwood J."/>
            <person name="Kuo A."/>
            <person name="Brueggeman A."/>
            <person name="Dunigan D."/>
            <person name="Gurnon J."/>
            <person name="Ladunga I."/>
            <person name="Lindquist E."/>
            <person name="Lucas S."/>
            <person name="Pangilinan J."/>
            <person name="Proschold T."/>
            <person name="Salamov A."/>
            <person name="Schmutz J."/>
            <person name="Weeks D."/>
            <person name="Yamada T."/>
            <person name="Claverie J.M."/>
            <person name="Grigoriev I."/>
            <person name="Van Etten J."/>
            <person name="Lomsadze A."/>
            <person name="Borodovsky M."/>
        </authorList>
    </citation>
    <scope>NUCLEOTIDE SEQUENCE [LARGE SCALE GENOMIC DNA]</scope>
    <source>
        <strain evidence="2 3">C-169</strain>
    </source>
</reference>